<sequence>MKRIIILFIFSLGLSIPSLAQKPLIGIGTANPRAVLDIVSTNNGILIPRQAAFQIESMQNPDESELAYSLTDNGVIITRKGFWYFRSGTWFPLTGDGSNNENIYTVNGTLTSNRQVNQDGKQLNIGPGFLYLDGTSSTMGVLTTSPTQTIDVDGTVRIQTLNKVAGVISTAQGVLMHNPDFFDVGDVKPSLITADHDGWYLLDGRNISTLPETAQNNASNILGITTLLPNAAGRYSMGTTAAPGAVSGSNTATLTRSNLPNVNLSYTADAEAGHSHTMTYQRIRTTTAFGGENNIHVYWLAGTVVGGGGFYNITSSSIGHNHTYTVSTGGAATPINIQPAALNTNYFVYLGQ</sequence>
<dbReference type="OrthoDB" id="1143915at2"/>
<gene>
    <name evidence="1" type="ORF">CLA01_15720</name>
</gene>
<evidence type="ECO:0000313" key="1">
    <source>
        <dbReference type="EMBL" id="GEN71500.1"/>
    </source>
</evidence>
<proteinExistence type="predicted"/>
<dbReference type="EMBL" id="BJYI01000005">
    <property type="protein sequence ID" value="GEN71500.1"/>
    <property type="molecule type" value="Genomic_DNA"/>
</dbReference>
<protein>
    <recommendedName>
        <fullName evidence="3">Phage tail collar domain-containing protein</fullName>
    </recommendedName>
</protein>
<dbReference type="AlphaFoldDB" id="A0A511Y8H8"/>
<dbReference type="Proteomes" id="UP000321150">
    <property type="component" value="Unassembled WGS sequence"/>
</dbReference>
<comment type="caution">
    <text evidence="1">The sequence shown here is derived from an EMBL/GenBank/DDBJ whole genome shotgun (WGS) entry which is preliminary data.</text>
</comment>
<name>A0A511Y8H8_9FLAO</name>
<reference evidence="1 2" key="1">
    <citation type="submission" date="2019-07" db="EMBL/GenBank/DDBJ databases">
        <title>Whole genome shotgun sequence of Chryseobacterium lathyri NBRC 105250.</title>
        <authorList>
            <person name="Hosoyama A."/>
            <person name="Uohara A."/>
            <person name="Ohji S."/>
            <person name="Ichikawa N."/>
        </authorList>
    </citation>
    <scope>NUCLEOTIDE SEQUENCE [LARGE SCALE GENOMIC DNA]</scope>
    <source>
        <strain evidence="1 2">NBRC 105250</strain>
    </source>
</reference>
<evidence type="ECO:0008006" key="3">
    <source>
        <dbReference type="Google" id="ProtNLM"/>
    </source>
</evidence>
<organism evidence="1 2">
    <name type="scientific">Chryseobacterium lathyri</name>
    <dbReference type="NCBI Taxonomy" id="395933"/>
    <lineage>
        <taxon>Bacteria</taxon>
        <taxon>Pseudomonadati</taxon>
        <taxon>Bacteroidota</taxon>
        <taxon>Flavobacteriia</taxon>
        <taxon>Flavobacteriales</taxon>
        <taxon>Weeksellaceae</taxon>
        <taxon>Chryseobacterium group</taxon>
        <taxon>Chryseobacterium</taxon>
    </lineage>
</organism>
<evidence type="ECO:0000313" key="2">
    <source>
        <dbReference type="Proteomes" id="UP000321150"/>
    </source>
</evidence>
<dbReference type="RefSeq" id="WP_111954725.1">
    <property type="nucleotide sequence ID" value="NZ_BJYI01000005.1"/>
</dbReference>
<accession>A0A511Y8H8</accession>